<dbReference type="AlphaFoldDB" id="A0A1R4HKW4"/>
<evidence type="ECO:0000313" key="1">
    <source>
        <dbReference type="EMBL" id="SJM96530.1"/>
    </source>
</evidence>
<organism evidence="1 2">
    <name type="scientific">Crenothrix polyspora</name>
    <dbReference type="NCBI Taxonomy" id="360316"/>
    <lineage>
        <taxon>Bacteria</taxon>
        <taxon>Pseudomonadati</taxon>
        <taxon>Pseudomonadota</taxon>
        <taxon>Gammaproteobacteria</taxon>
        <taxon>Methylococcales</taxon>
        <taxon>Crenotrichaceae</taxon>
        <taxon>Crenothrix</taxon>
    </lineage>
</organism>
<reference evidence="2" key="1">
    <citation type="submission" date="2017-02" db="EMBL/GenBank/DDBJ databases">
        <authorList>
            <person name="Daims H."/>
        </authorList>
    </citation>
    <scope>NUCLEOTIDE SEQUENCE [LARGE SCALE GENOMIC DNA]</scope>
</reference>
<accession>A0A1R4HKW4</accession>
<evidence type="ECO:0000313" key="2">
    <source>
        <dbReference type="Proteomes" id="UP000195667"/>
    </source>
</evidence>
<protein>
    <submittedName>
        <fullName evidence="1">Uncharacterized protein</fullName>
    </submittedName>
</protein>
<keyword evidence="2" id="KW-1185">Reference proteome</keyword>
<dbReference type="EMBL" id="FUKI01000171">
    <property type="protein sequence ID" value="SJM96530.1"/>
    <property type="molecule type" value="Genomic_DNA"/>
</dbReference>
<dbReference type="Proteomes" id="UP000195667">
    <property type="component" value="Unassembled WGS sequence"/>
</dbReference>
<proteinExistence type="predicted"/>
<sequence>MTRTAQYLIAKTLTTKLKQHETAMTNSARSVEKMNTKPCSLIRDEKLDTQKGIKNSLTVCQVSDLLLGVATLSSNPQPITALMPSALIHIFGDGSKWCSTVTEYQIR</sequence>
<gene>
    <name evidence="1" type="ORF">CRENPOLYSF1_900037</name>
</gene>
<name>A0A1R4HKW4_9GAMM</name>